<evidence type="ECO:0000313" key="2">
    <source>
        <dbReference type="Proteomes" id="UP000000305"/>
    </source>
</evidence>
<dbReference type="InParanoid" id="E9GBB1"/>
<proteinExistence type="predicted"/>
<dbReference type="EMBL" id="GL732538">
    <property type="protein sequence ID" value="EFX83193.1"/>
    <property type="molecule type" value="Genomic_DNA"/>
</dbReference>
<organism evidence="1 2">
    <name type="scientific">Daphnia pulex</name>
    <name type="common">Water flea</name>
    <dbReference type="NCBI Taxonomy" id="6669"/>
    <lineage>
        <taxon>Eukaryota</taxon>
        <taxon>Metazoa</taxon>
        <taxon>Ecdysozoa</taxon>
        <taxon>Arthropoda</taxon>
        <taxon>Crustacea</taxon>
        <taxon>Branchiopoda</taxon>
        <taxon>Diplostraca</taxon>
        <taxon>Cladocera</taxon>
        <taxon>Anomopoda</taxon>
        <taxon>Daphniidae</taxon>
        <taxon>Daphnia</taxon>
    </lineage>
</organism>
<protein>
    <submittedName>
        <fullName evidence="1">Uncharacterized protein</fullName>
    </submittedName>
</protein>
<dbReference type="Proteomes" id="UP000000305">
    <property type="component" value="Unassembled WGS sequence"/>
</dbReference>
<dbReference type="AlphaFoldDB" id="E9GBB1"/>
<reference evidence="1 2" key="1">
    <citation type="journal article" date="2011" name="Science">
        <title>The ecoresponsive genome of Daphnia pulex.</title>
        <authorList>
            <person name="Colbourne J.K."/>
            <person name="Pfrender M.E."/>
            <person name="Gilbert D."/>
            <person name="Thomas W.K."/>
            <person name="Tucker A."/>
            <person name="Oakley T.H."/>
            <person name="Tokishita S."/>
            <person name="Aerts A."/>
            <person name="Arnold G.J."/>
            <person name="Basu M.K."/>
            <person name="Bauer D.J."/>
            <person name="Caceres C.E."/>
            <person name="Carmel L."/>
            <person name="Casola C."/>
            <person name="Choi J.H."/>
            <person name="Detter J.C."/>
            <person name="Dong Q."/>
            <person name="Dusheyko S."/>
            <person name="Eads B.D."/>
            <person name="Frohlich T."/>
            <person name="Geiler-Samerotte K.A."/>
            <person name="Gerlach D."/>
            <person name="Hatcher P."/>
            <person name="Jogdeo S."/>
            <person name="Krijgsveld J."/>
            <person name="Kriventseva E.V."/>
            <person name="Kultz D."/>
            <person name="Laforsch C."/>
            <person name="Lindquist E."/>
            <person name="Lopez J."/>
            <person name="Manak J.R."/>
            <person name="Muller J."/>
            <person name="Pangilinan J."/>
            <person name="Patwardhan R.P."/>
            <person name="Pitluck S."/>
            <person name="Pritham E.J."/>
            <person name="Rechtsteiner A."/>
            <person name="Rho M."/>
            <person name="Rogozin I.B."/>
            <person name="Sakarya O."/>
            <person name="Salamov A."/>
            <person name="Schaack S."/>
            <person name="Shapiro H."/>
            <person name="Shiga Y."/>
            <person name="Skalitzky C."/>
            <person name="Smith Z."/>
            <person name="Souvorov A."/>
            <person name="Sung W."/>
            <person name="Tang Z."/>
            <person name="Tsuchiya D."/>
            <person name="Tu H."/>
            <person name="Vos H."/>
            <person name="Wang M."/>
            <person name="Wolf Y.I."/>
            <person name="Yamagata H."/>
            <person name="Yamada T."/>
            <person name="Ye Y."/>
            <person name="Shaw J.R."/>
            <person name="Andrews J."/>
            <person name="Crease T.J."/>
            <person name="Tang H."/>
            <person name="Lucas S.M."/>
            <person name="Robertson H.M."/>
            <person name="Bork P."/>
            <person name="Koonin E.V."/>
            <person name="Zdobnov E.M."/>
            <person name="Grigoriev I.V."/>
            <person name="Lynch M."/>
            <person name="Boore J.L."/>
        </authorList>
    </citation>
    <scope>NUCLEOTIDE SEQUENCE [LARGE SCALE GENOMIC DNA]</scope>
</reference>
<dbReference type="HOGENOM" id="CLU_1994872_0_0_1"/>
<evidence type="ECO:0000313" key="1">
    <source>
        <dbReference type="EMBL" id="EFX83193.1"/>
    </source>
</evidence>
<sequence>MTAQLFRRYRLLPVYFRKICIKLARENVLKGRAAYCCQPFMCSKSLYSTEGGIKMKQVLHYRFLTHWHDRFDEKSYLEEKGQGPKVNKVPCLLTRWLLPFNLPVYFLTQGNSFAPDDIKSSTVIN</sequence>
<name>E9GBB1_DAPPU</name>
<dbReference type="KEGG" id="dpx:DAPPUDRAFT_100791"/>
<keyword evidence="2" id="KW-1185">Reference proteome</keyword>
<dbReference type="PhylomeDB" id="E9GBB1"/>
<gene>
    <name evidence="1" type="ORF">DAPPUDRAFT_100791</name>
</gene>
<accession>E9GBB1</accession>